<dbReference type="InterPro" id="IPR003797">
    <property type="entry name" value="DegV"/>
</dbReference>
<dbReference type="Pfam" id="PF02645">
    <property type="entry name" value="DegV"/>
    <property type="match status" value="1"/>
</dbReference>
<protein>
    <submittedName>
        <fullName evidence="3">DegV family protein</fullName>
    </submittedName>
</protein>
<dbReference type="NCBIfam" id="TIGR00762">
    <property type="entry name" value="DegV"/>
    <property type="match status" value="1"/>
</dbReference>
<dbReference type="Gene3D" id="3.40.50.10440">
    <property type="entry name" value="Dihydroxyacetone kinase, domain 1"/>
    <property type="match status" value="1"/>
</dbReference>
<dbReference type="EMBL" id="CP006763">
    <property type="protein sequence ID" value="AGY77459.2"/>
    <property type="molecule type" value="Genomic_DNA"/>
</dbReference>
<keyword evidence="4" id="KW-1185">Reference proteome</keyword>
<dbReference type="RefSeq" id="WP_029702440.1">
    <property type="nucleotide sequence ID" value="NC_022592.1"/>
</dbReference>
<sequence>MLVTVPIIMTDASCDLPGSFMEKNNIPFLGLMCHFKSKDYEDDFGKSLSYEEFYKGLENGEMPYTSQINEYRFTEKFRELLKQKRPIIYIGMSSGISGTFNSSKLAKDAILSEFEDADITLIDSKGSSIGLGILVYYACKMAQQGLSKDEIVNWVNNNRLKMNYWFVVEDLKHLKRGGRISSSKAVIGTLLDVKPIIYIENQGELKNVTNVRGRKKAIKYLVERFRERALDDKNQVIGISHGNCIEDAKLLKNIIEREFPNNKFIINTLGMGMATHCGSGMLSLCFLGNKR</sequence>
<evidence type="ECO:0000313" key="3">
    <source>
        <dbReference type="EMBL" id="AGY77459.2"/>
    </source>
</evidence>
<evidence type="ECO:0000313" key="4">
    <source>
        <dbReference type="Proteomes" id="UP000017590"/>
    </source>
</evidence>
<dbReference type="PANTHER" id="PTHR33434">
    <property type="entry name" value="DEGV DOMAIN-CONTAINING PROTEIN DR_1986-RELATED"/>
    <property type="match status" value="1"/>
</dbReference>
<dbReference type="Proteomes" id="UP000017590">
    <property type="component" value="Chromosome"/>
</dbReference>
<name>A0ABN4BML3_9CLOT</name>
<comment type="function">
    <text evidence="1">May bind long-chain fatty acids, such as palmitate, and may play a role in lipid transport or fatty acid metabolism.</text>
</comment>
<dbReference type="InterPro" id="IPR043168">
    <property type="entry name" value="DegV_C"/>
</dbReference>
<dbReference type="PANTHER" id="PTHR33434:SF3">
    <property type="entry name" value="DEGV DOMAIN-CONTAINING PROTEIN YITS"/>
    <property type="match status" value="1"/>
</dbReference>
<proteinExistence type="predicted"/>
<gene>
    <name evidence="3" type="ORF">CAETHG_3256</name>
</gene>
<reference evidence="4" key="1">
    <citation type="journal article" date="2014" name="Biotechnol. Biofuels">
        <title>Comparison of single-molecule sequencing and hybrid approaches for finishing the genome of Clostridium autoethanogenum and analysis of CRISPR systems in industrial relevant Clostridia.</title>
        <authorList>
            <person name="Brown S.D."/>
            <person name="Nagaraju S."/>
            <person name="Utturkar S."/>
            <person name="De Tissera S."/>
            <person name="Segovia S."/>
            <person name="Mitchell W."/>
            <person name="Land M.L."/>
            <person name="Dassanayake A."/>
            <person name="Kopke M."/>
        </authorList>
    </citation>
    <scope>NUCLEOTIDE SEQUENCE [LARGE SCALE GENOMIC DNA]</scope>
    <source>
        <strain evidence="4">DSM 10061</strain>
    </source>
</reference>
<organism evidence="3 4">
    <name type="scientific">Clostridium autoethanogenum DSM 10061</name>
    <dbReference type="NCBI Taxonomy" id="1341692"/>
    <lineage>
        <taxon>Bacteria</taxon>
        <taxon>Bacillati</taxon>
        <taxon>Bacillota</taxon>
        <taxon>Clostridia</taxon>
        <taxon>Eubacteriales</taxon>
        <taxon>Clostridiaceae</taxon>
        <taxon>Clostridium</taxon>
    </lineage>
</organism>
<dbReference type="SUPFAM" id="SSF82549">
    <property type="entry name" value="DAK1/DegV-like"/>
    <property type="match status" value="1"/>
</dbReference>
<dbReference type="Gene3D" id="3.30.1180.10">
    <property type="match status" value="1"/>
</dbReference>
<evidence type="ECO:0000256" key="2">
    <source>
        <dbReference type="ARBA" id="ARBA00023121"/>
    </source>
</evidence>
<dbReference type="PROSITE" id="PS51482">
    <property type="entry name" value="DEGV"/>
    <property type="match status" value="1"/>
</dbReference>
<dbReference type="InterPro" id="IPR050270">
    <property type="entry name" value="DegV_domain_contain"/>
</dbReference>
<keyword evidence="2" id="KW-0446">Lipid-binding</keyword>
<dbReference type="Gene3D" id="2.20.28.50">
    <property type="entry name" value="degv family protein"/>
    <property type="match status" value="1"/>
</dbReference>
<evidence type="ECO:0000256" key="1">
    <source>
        <dbReference type="ARBA" id="ARBA00003238"/>
    </source>
</evidence>
<accession>A0ABN4BML3</accession>